<dbReference type="EMBL" id="JBFNFH010000011">
    <property type="protein sequence ID" value="MFM1525082.1"/>
    <property type="molecule type" value="Genomic_DNA"/>
</dbReference>
<keyword evidence="4 6" id="KW-1133">Transmembrane helix</keyword>
<protein>
    <submittedName>
        <fullName evidence="7">FtsW/RodA/SpoVE family cell cycle protein</fullName>
    </submittedName>
</protein>
<feature type="transmembrane region" description="Helical" evidence="6">
    <location>
        <begin position="12"/>
        <end position="34"/>
    </location>
</feature>
<feature type="transmembrane region" description="Helical" evidence="6">
    <location>
        <begin position="274"/>
        <end position="291"/>
    </location>
</feature>
<evidence type="ECO:0000256" key="6">
    <source>
        <dbReference type="SAM" id="Phobius"/>
    </source>
</evidence>
<evidence type="ECO:0000256" key="2">
    <source>
        <dbReference type="ARBA" id="ARBA00022692"/>
    </source>
</evidence>
<sequence length="370" mass="41641">MFNFSWKNLKKMDFILLLSLIVLVVFGLIVLNAAITPVGRTIKSQFISTIFGFIGMLFIFVLNLDIFKKIKWLIYIVSVGLILMTIVFGYGGDSWGANLWLKIGPINLQPSEISKVLHILFLSILLGENKSNINNWKFIFKYLILSLFPVGLIIVQRDLGTAMVVLFIVVSMLFVSGLKWKKIGILVGAAVLALIVSLPFIWSNLEGYAKDRILDFNDSSRNLSTSTHQTDRGLIALGSGQLFGRGYKTGPFSQNRYIPEQHTDFIFPVLVEDFGFLGGSFAMFLYFIIFTRMVSIAYKSEDLYHTTFVIGVLALLFVHVFENMGMTMKIMPVTGIPLPFFSHGGTFQLINLLLMGFVLSISMNKKSLEF</sequence>
<evidence type="ECO:0000256" key="4">
    <source>
        <dbReference type="ARBA" id="ARBA00022989"/>
    </source>
</evidence>
<feature type="transmembrane region" description="Helical" evidence="6">
    <location>
        <begin position="72"/>
        <end position="91"/>
    </location>
</feature>
<dbReference type="RefSeq" id="WP_408126669.1">
    <property type="nucleotide sequence ID" value="NZ_JBFNFH010000011.1"/>
</dbReference>
<gene>
    <name evidence="7" type="ORF">ABGF40_05280</name>
</gene>
<feature type="transmembrane region" description="Helical" evidence="6">
    <location>
        <begin position="46"/>
        <end position="65"/>
    </location>
</feature>
<dbReference type="PANTHER" id="PTHR30474:SF1">
    <property type="entry name" value="PEPTIDOGLYCAN GLYCOSYLTRANSFERASE MRDB"/>
    <property type="match status" value="1"/>
</dbReference>
<proteinExistence type="predicted"/>
<keyword evidence="3" id="KW-0133">Cell shape</keyword>
<evidence type="ECO:0000313" key="7">
    <source>
        <dbReference type="EMBL" id="MFM1525082.1"/>
    </source>
</evidence>
<keyword evidence="2 6" id="KW-0812">Transmembrane</keyword>
<keyword evidence="5 6" id="KW-0472">Membrane</keyword>
<dbReference type="Proteomes" id="UP001629536">
    <property type="component" value="Unassembled WGS sequence"/>
</dbReference>
<name>A0ABW9F6L0_9FIRM</name>
<dbReference type="InterPro" id="IPR001182">
    <property type="entry name" value="FtsW/RodA"/>
</dbReference>
<keyword evidence="8" id="KW-1185">Reference proteome</keyword>
<evidence type="ECO:0000256" key="5">
    <source>
        <dbReference type="ARBA" id="ARBA00023136"/>
    </source>
</evidence>
<dbReference type="PANTHER" id="PTHR30474">
    <property type="entry name" value="CELL CYCLE PROTEIN"/>
    <property type="match status" value="1"/>
</dbReference>
<organism evidence="7 8">
    <name type="scientific">Helcococcus bovis</name>
    <dbReference type="NCBI Taxonomy" id="3153252"/>
    <lineage>
        <taxon>Bacteria</taxon>
        <taxon>Bacillati</taxon>
        <taxon>Bacillota</taxon>
        <taxon>Tissierellia</taxon>
        <taxon>Tissierellales</taxon>
        <taxon>Peptoniphilaceae</taxon>
        <taxon>Helcococcus</taxon>
    </lineage>
</organism>
<evidence type="ECO:0000313" key="8">
    <source>
        <dbReference type="Proteomes" id="UP001629536"/>
    </source>
</evidence>
<feature type="transmembrane region" description="Helical" evidence="6">
    <location>
        <begin position="341"/>
        <end position="361"/>
    </location>
</feature>
<comment type="subcellular location">
    <subcellularLocation>
        <location evidence="1">Membrane</location>
        <topology evidence="1">Multi-pass membrane protein</topology>
    </subcellularLocation>
</comment>
<feature type="transmembrane region" description="Helical" evidence="6">
    <location>
        <begin position="139"/>
        <end position="155"/>
    </location>
</feature>
<feature type="transmembrane region" description="Helical" evidence="6">
    <location>
        <begin position="185"/>
        <end position="202"/>
    </location>
</feature>
<evidence type="ECO:0000256" key="3">
    <source>
        <dbReference type="ARBA" id="ARBA00022960"/>
    </source>
</evidence>
<feature type="transmembrane region" description="Helical" evidence="6">
    <location>
        <begin position="161"/>
        <end position="178"/>
    </location>
</feature>
<accession>A0ABW9F6L0</accession>
<feature type="transmembrane region" description="Helical" evidence="6">
    <location>
        <begin position="303"/>
        <end position="321"/>
    </location>
</feature>
<reference evidence="7 8" key="1">
    <citation type="journal article" date="2024" name="Front. Microbiol.">
        <title>Pangenomic and biochemical analyses of Helcococcus ovis reveal widespread tetracycline resistance and a novel bacterial species, Helcococcus bovis.</title>
        <authorList>
            <person name="Cunha F."/>
            <person name="Zhai Y."/>
            <person name="Casaro S."/>
            <person name="Jones K.L."/>
            <person name="Hernandez M."/>
            <person name="Bisinotto R.S."/>
            <person name="Kariyawasam S."/>
            <person name="Brown M.B."/>
            <person name="Phillips A."/>
            <person name="Jeong K.C."/>
            <person name="Galvao K.N."/>
        </authorList>
    </citation>
    <scope>NUCLEOTIDE SEQUENCE [LARGE SCALE GENOMIC DNA]</scope>
    <source>
        <strain evidence="7 8">KG197</strain>
    </source>
</reference>
<dbReference type="Pfam" id="PF01098">
    <property type="entry name" value="FTSW_RODA_SPOVE"/>
    <property type="match status" value="1"/>
</dbReference>
<evidence type="ECO:0000256" key="1">
    <source>
        <dbReference type="ARBA" id="ARBA00004141"/>
    </source>
</evidence>
<feature type="transmembrane region" description="Helical" evidence="6">
    <location>
        <begin position="111"/>
        <end position="127"/>
    </location>
</feature>
<comment type="caution">
    <text evidence="7">The sequence shown here is derived from an EMBL/GenBank/DDBJ whole genome shotgun (WGS) entry which is preliminary data.</text>
</comment>